<feature type="transmembrane region" description="Helical" evidence="6">
    <location>
        <begin position="233"/>
        <end position="262"/>
    </location>
</feature>
<evidence type="ECO:0000256" key="5">
    <source>
        <dbReference type="ARBA" id="ARBA00023136"/>
    </source>
</evidence>
<feature type="transmembrane region" description="Helical" evidence="6">
    <location>
        <begin position="73"/>
        <end position="92"/>
    </location>
</feature>
<protein>
    <submittedName>
        <fullName evidence="7">Branched-chain amino acid ABC transporter permease</fullName>
    </submittedName>
</protein>
<dbReference type="RefSeq" id="WP_269444940.1">
    <property type="nucleotide sequence ID" value="NZ_CP097463.1"/>
</dbReference>
<feature type="transmembrane region" description="Helical" evidence="6">
    <location>
        <begin position="49"/>
        <end position="67"/>
    </location>
</feature>
<evidence type="ECO:0000256" key="3">
    <source>
        <dbReference type="ARBA" id="ARBA00022692"/>
    </source>
</evidence>
<keyword evidence="5 6" id="KW-0472">Membrane</keyword>
<dbReference type="Proteomes" id="UP001164693">
    <property type="component" value="Chromosome"/>
</dbReference>
<feature type="transmembrane region" description="Helical" evidence="6">
    <location>
        <begin position="146"/>
        <end position="165"/>
    </location>
</feature>
<keyword evidence="4 6" id="KW-1133">Transmembrane helix</keyword>
<gene>
    <name evidence="7" type="ORF">M6B22_06400</name>
</gene>
<sequence length="349" mass="37142">MLALVTALMTSTQSSYNLFIYNTALLACIGAIALNLLMGTAGLVSIGNAAFLATGGYSAVFFLRSSVPFPFDLLLAGVVAAVLGLIVGLPALRLRGLSLALATLAGFFIVVYLATQYQSKARGAGSAGFNFAPLFQSKGFDGKERYWAWLLWAVVSGIVVLVWLLTRGKAGRAWRLLREHEGVAATVGVPVTTYKLTAFVISSFFIGVQGGLAAHYDGTVTIENYTLLLSIQFVAMILIGGLDSILGAVIGAGLVTWLPYLVPKITRVFMNESSAALKGPQISTIVYGLLIIIFITRSPDGIVGWFRALRVSPLWRRGRRRESPADGALIESPPAVVLASDARNEHSGA</sequence>
<keyword evidence="8" id="KW-1185">Reference proteome</keyword>
<evidence type="ECO:0000256" key="4">
    <source>
        <dbReference type="ARBA" id="ARBA00022989"/>
    </source>
</evidence>
<feature type="transmembrane region" description="Helical" evidence="6">
    <location>
        <begin position="282"/>
        <end position="309"/>
    </location>
</feature>
<dbReference type="InterPro" id="IPR043428">
    <property type="entry name" value="LivM-like"/>
</dbReference>
<name>A0ABY7K0P8_9ACTN</name>
<dbReference type="CDD" id="cd06581">
    <property type="entry name" value="TM_PBP1_LivM_like"/>
    <property type="match status" value="1"/>
</dbReference>
<evidence type="ECO:0000313" key="8">
    <source>
        <dbReference type="Proteomes" id="UP001164693"/>
    </source>
</evidence>
<dbReference type="EMBL" id="CP097463">
    <property type="protein sequence ID" value="WAX58392.1"/>
    <property type="molecule type" value="Genomic_DNA"/>
</dbReference>
<dbReference type="InterPro" id="IPR001851">
    <property type="entry name" value="ABC_transp_permease"/>
</dbReference>
<organism evidence="7 8">
    <name type="scientific">Jatrophihabitans cynanchi</name>
    <dbReference type="NCBI Taxonomy" id="2944128"/>
    <lineage>
        <taxon>Bacteria</taxon>
        <taxon>Bacillati</taxon>
        <taxon>Actinomycetota</taxon>
        <taxon>Actinomycetes</taxon>
        <taxon>Jatrophihabitantales</taxon>
        <taxon>Jatrophihabitantaceae</taxon>
        <taxon>Jatrophihabitans</taxon>
    </lineage>
</organism>
<reference evidence="7" key="1">
    <citation type="submission" date="2022-05" db="EMBL/GenBank/DDBJ databases">
        <title>Jatrophihabitans sp. SB3-54 whole genome sequence.</title>
        <authorList>
            <person name="Suh M.K."/>
            <person name="Eom M.K."/>
            <person name="Kim J.S."/>
            <person name="Kim H.S."/>
            <person name="Do H.E."/>
            <person name="Shin Y.K."/>
            <person name="Lee J.-S."/>
        </authorList>
    </citation>
    <scope>NUCLEOTIDE SEQUENCE</scope>
    <source>
        <strain evidence="7">SB3-54</strain>
    </source>
</reference>
<keyword evidence="2" id="KW-1003">Cell membrane</keyword>
<feature type="transmembrane region" description="Helical" evidence="6">
    <location>
        <begin position="99"/>
        <end position="117"/>
    </location>
</feature>
<evidence type="ECO:0000256" key="6">
    <source>
        <dbReference type="SAM" id="Phobius"/>
    </source>
</evidence>
<evidence type="ECO:0000313" key="7">
    <source>
        <dbReference type="EMBL" id="WAX58392.1"/>
    </source>
</evidence>
<dbReference type="PANTHER" id="PTHR30482:SF5">
    <property type="entry name" value="ABC TRANSPORTER PERMEASE PROTEIN"/>
    <property type="match status" value="1"/>
</dbReference>
<evidence type="ECO:0000256" key="1">
    <source>
        <dbReference type="ARBA" id="ARBA00004651"/>
    </source>
</evidence>
<accession>A0ABY7K0P8</accession>
<dbReference type="PANTHER" id="PTHR30482">
    <property type="entry name" value="HIGH-AFFINITY BRANCHED-CHAIN AMINO ACID TRANSPORT SYSTEM PERMEASE"/>
    <property type="match status" value="1"/>
</dbReference>
<dbReference type="Pfam" id="PF02653">
    <property type="entry name" value="BPD_transp_2"/>
    <property type="match status" value="1"/>
</dbReference>
<keyword evidence="3 6" id="KW-0812">Transmembrane</keyword>
<evidence type="ECO:0000256" key="2">
    <source>
        <dbReference type="ARBA" id="ARBA00022475"/>
    </source>
</evidence>
<feature type="transmembrane region" description="Helical" evidence="6">
    <location>
        <begin position="18"/>
        <end position="37"/>
    </location>
</feature>
<comment type="subcellular location">
    <subcellularLocation>
        <location evidence="1">Cell membrane</location>
        <topology evidence="1">Multi-pass membrane protein</topology>
    </subcellularLocation>
</comment>
<proteinExistence type="predicted"/>